<dbReference type="EMBL" id="LXFE01000239">
    <property type="protein sequence ID" value="OLL26111.1"/>
    <property type="molecule type" value="Genomic_DNA"/>
</dbReference>
<reference evidence="1 2" key="1">
    <citation type="submission" date="2016-04" db="EMBL/GenBank/DDBJ databases">
        <title>Evolutionary innovation and constraint leading to complex multicellularity in the Ascomycota.</title>
        <authorList>
            <person name="Cisse O."/>
            <person name="Nguyen A."/>
            <person name="Hewitt D.A."/>
            <person name="Jedd G."/>
            <person name="Stajich J.E."/>
        </authorList>
    </citation>
    <scope>NUCLEOTIDE SEQUENCE [LARGE SCALE GENOMIC DNA]</scope>
    <source>
        <strain evidence="1 2">DAH-3</strain>
    </source>
</reference>
<gene>
    <name evidence="1" type="ORF">NEOLI_000617</name>
</gene>
<accession>A0A1U7LUB8</accession>
<sequence length="74" mass="8075">MDLTVSLYKIHAHQGLPSNLPPAPILLIKRINFISGTQPRANLQGLVQSTPDRLILSDGEYNMRGTNGIGASRH</sequence>
<protein>
    <submittedName>
        <fullName evidence="1">Uncharacterized protein</fullName>
    </submittedName>
</protein>
<dbReference type="Proteomes" id="UP000186594">
    <property type="component" value="Unassembled WGS sequence"/>
</dbReference>
<keyword evidence="2" id="KW-1185">Reference proteome</keyword>
<proteinExistence type="predicted"/>
<evidence type="ECO:0000313" key="2">
    <source>
        <dbReference type="Proteomes" id="UP000186594"/>
    </source>
</evidence>
<organism evidence="1 2">
    <name type="scientific">Neolecta irregularis (strain DAH-3)</name>
    <dbReference type="NCBI Taxonomy" id="1198029"/>
    <lineage>
        <taxon>Eukaryota</taxon>
        <taxon>Fungi</taxon>
        <taxon>Dikarya</taxon>
        <taxon>Ascomycota</taxon>
        <taxon>Taphrinomycotina</taxon>
        <taxon>Neolectales</taxon>
        <taxon>Neolectaceae</taxon>
        <taxon>Neolecta</taxon>
    </lineage>
</organism>
<evidence type="ECO:0000313" key="1">
    <source>
        <dbReference type="EMBL" id="OLL26111.1"/>
    </source>
</evidence>
<comment type="caution">
    <text evidence="1">The sequence shown here is derived from an EMBL/GenBank/DDBJ whole genome shotgun (WGS) entry which is preliminary data.</text>
</comment>
<dbReference type="AlphaFoldDB" id="A0A1U7LUB8"/>
<name>A0A1U7LUB8_NEOID</name>